<dbReference type="EMBL" id="JASCZI010121635">
    <property type="protein sequence ID" value="MED6162484.1"/>
    <property type="molecule type" value="Genomic_DNA"/>
</dbReference>
<organism evidence="2 3">
    <name type="scientific">Stylosanthes scabra</name>
    <dbReference type="NCBI Taxonomy" id="79078"/>
    <lineage>
        <taxon>Eukaryota</taxon>
        <taxon>Viridiplantae</taxon>
        <taxon>Streptophyta</taxon>
        <taxon>Embryophyta</taxon>
        <taxon>Tracheophyta</taxon>
        <taxon>Spermatophyta</taxon>
        <taxon>Magnoliopsida</taxon>
        <taxon>eudicotyledons</taxon>
        <taxon>Gunneridae</taxon>
        <taxon>Pentapetalae</taxon>
        <taxon>rosids</taxon>
        <taxon>fabids</taxon>
        <taxon>Fabales</taxon>
        <taxon>Fabaceae</taxon>
        <taxon>Papilionoideae</taxon>
        <taxon>50 kb inversion clade</taxon>
        <taxon>dalbergioids sensu lato</taxon>
        <taxon>Dalbergieae</taxon>
        <taxon>Pterocarpus clade</taxon>
        <taxon>Stylosanthes</taxon>
    </lineage>
</organism>
<feature type="region of interest" description="Disordered" evidence="1">
    <location>
        <begin position="14"/>
        <end position="33"/>
    </location>
</feature>
<dbReference type="Proteomes" id="UP001341840">
    <property type="component" value="Unassembled WGS sequence"/>
</dbReference>
<evidence type="ECO:0000256" key="1">
    <source>
        <dbReference type="SAM" id="MobiDB-lite"/>
    </source>
</evidence>
<evidence type="ECO:0000313" key="3">
    <source>
        <dbReference type="Proteomes" id="UP001341840"/>
    </source>
</evidence>
<accession>A0ABU6UN12</accession>
<gene>
    <name evidence="2" type="ORF">PIB30_070859</name>
</gene>
<sequence length="92" mass="10431">MIMATASGRTAKLQTFNGTVREGDGTGLKRTGDRDGATTLLRRWKVAGVGEDEKSGRRHHEKTGWRWWWRSGTLGEWLESGRGVGEWRRCDL</sequence>
<proteinExistence type="predicted"/>
<evidence type="ECO:0000313" key="2">
    <source>
        <dbReference type="EMBL" id="MED6162484.1"/>
    </source>
</evidence>
<keyword evidence="3" id="KW-1185">Reference proteome</keyword>
<protein>
    <submittedName>
        <fullName evidence="2">Uncharacterized protein</fullName>
    </submittedName>
</protein>
<name>A0ABU6UN12_9FABA</name>
<comment type="caution">
    <text evidence="2">The sequence shown here is derived from an EMBL/GenBank/DDBJ whole genome shotgun (WGS) entry which is preliminary data.</text>
</comment>
<reference evidence="2 3" key="1">
    <citation type="journal article" date="2023" name="Plants (Basel)">
        <title>Bridging the Gap: Combining Genomics and Transcriptomics Approaches to Understand Stylosanthes scabra, an Orphan Legume from the Brazilian Caatinga.</title>
        <authorList>
            <person name="Ferreira-Neto J.R.C."/>
            <person name="da Silva M.D."/>
            <person name="Binneck E."/>
            <person name="de Melo N.F."/>
            <person name="da Silva R.H."/>
            <person name="de Melo A.L.T.M."/>
            <person name="Pandolfi V."/>
            <person name="Bustamante F.O."/>
            <person name="Brasileiro-Vidal A.C."/>
            <person name="Benko-Iseppon A.M."/>
        </authorList>
    </citation>
    <scope>NUCLEOTIDE SEQUENCE [LARGE SCALE GENOMIC DNA]</scope>
    <source>
        <tissue evidence="2">Leaves</tissue>
    </source>
</reference>